<feature type="transmembrane region" description="Helical" evidence="7">
    <location>
        <begin position="397"/>
        <end position="415"/>
    </location>
</feature>
<dbReference type="RefSeq" id="WP_275951311.1">
    <property type="nucleotide sequence ID" value="NZ_CP140255.1"/>
</dbReference>
<dbReference type="EMBL" id="CP140255">
    <property type="protein sequence ID" value="WQH15251.1"/>
    <property type="molecule type" value="Genomic_DNA"/>
</dbReference>
<sequence length="641" mass="68019">MLAASESIIVIGALVPGTALLVALGAAIGLGHLALWPILIATTLGAIAGDGLSFWVGHHWRDGITTAWPLRGRPNLIHTSNAFFARHGGKSILIARFTPGVRAVIPVMAGVSGMAPVRFLAANITSAIIWAPAHILPGAVAGLGLSLVGHASMRLVVLVGIIFGAGFAIVLLIRLMLTRGVPALEALRLRLIGRLRKSGEGRVSTLAMSLLAPSHDLQPLILIGVPLAFVAAALATLAQEVAERSGLAVADQSISLALSHLRTEPGDKIVAFLTGFGDAYVIIASSAAVTCWLLLRRQWHLALGVVLSIAIASGLATLLKAGLAIPRPQALYEGAQVFGFPSGHATGAATLMGLLTWFAWFGLPQPWRRVMPMAFAAVVGIIAASRLYLSAHWPSDVVGGMLLGTGLTLCFALAFRRVDLRKARPGMAIALALFVFLGFGAWHSWRALPQAVAMYTPPPTPVQVISRDAWLTADWQTLPVRRTDLVGETEEPFSLQWTGTSTAFEAAASTAGWARADGLTLQTLPRYLDPAVSAEALPVIPRLQDGQFSVLTMVRPAQDGKSREVLRLWKSNTALSYTGRQTPILLGSVETEVIRRAVGMINLPVVHEVAYPSRHDLRLTGTLRRREDGQPVLLAPADSAG</sequence>
<dbReference type="Pfam" id="PF01569">
    <property type="entry name" value="PAP2"/>
    <property type="match status" value="1"/>
</dbReference>
<protein>
    <submittedName>
        <fullName evidence="9">VTT domain-containing protein</fullName>
    </submittedName>
</protein>
<evidence type="ECO:0000259" key="8">
    <source>
        <dbReference type="SMART" id="SM00014"/>
    </source>
</evidence>
<keyword evidence="10" id="KW-1185">Reference proteome</keyword>
<feature type="transmembrane region" description="Helical" evidence="7">
    <location>
        <begin position="127"/>
        <end position="148"/>
    </location>
</feature>
<gene>
    <name evidence="9" type="ORF">SR894_21100</name>
</gene>
<evidence type="ECO:0000256" key="3">
    <source>
        <dbReference type="ARBA" id="ARBA00022475"/>
    </source>
</evidence>
<keyword evidence="3" id="KW-1003">Cell membrane</keyword>
<dbReference type="Pfam" id="PF09335">
    <property type="entry name" value="VTT_dom"/>
    <property type="match status" value="1"/>
</dbReference>
<dbReference type="Proteomes" id="UP001324794">
    <property type="component" value="Chromosome"/>
</dbReference>
<comment type="similarity">
    <text evidence="2">Belongs to the DedA family.</text>
</comment>
<dbReference type="Pfam" id="PF14067">
    <property type="entry name" value="LssY_C"/>
    <property type="match status" value="1"/>
</dbReference>
<dbReference type="PANTHER" id="PTHR30353:SF15">
    <property type="entry name" value="INNER MEMBRANE PROTEIN YABI"/>
    <property type="match status" value="1"/>
</dbReference>
<evidence type="ECO:0000256" key="7">
    <source>
        <dbReference type="SAM" id="Phobius"/>
    </source>
</evidence>
<evidence type="ECO:0000256" key="5">
    <source>
        <dbReference type="ARBA" id="ARBA00022989"/>
    </source>
</evidence>
<dbReference type="PANTHER" id="PTHR30353">
    <property type="entry name" value="INNER MEMBRANE PROTEIN DEDA-RELATED"/>
    <property type="match status" value="1"/>
</dbReference>
<dbReference type="InterPro" id="IPR032818">
    <property type="entry name" value="DedA-like"/>
</dbReference>
<evidence type="ECO:0000313" key="9">
    <source>
        <dbReference type="EMBL" id="WQH15251.1"/>
    </source>
</evidence>
<organism evidence="9 10">
    <name type="scientific">Vreelandella neptunia</name>
    <dbReference type="NCBI Taxonomy" id="115551"/>
    <lineage>
        <taxon>Bacteria</taxon>
        <taxon>Pseudomonadati</taxon>
        <taxon>Pseudomonadota</taxon>
        <taxon>Gammaproteobacteria</taxon>
        <taxon>Oceanospirillales</taxon>
        <taxon>Halomonadaceae</taxon>
        <taxon>Vreelandella</taxon>
    </lineage>
</organism>
<comment type="subcellular location">
    <subcellularLocation>
        <location evidence="1">Cell membrane</location>
        <topology evidence="1">Multi-pass membrane protein</topology>
    </subcellularLocation>
</comment>
<feature type="transmembrane region" description="Helical" evidence="7">
    <location>
        <begin position="7"/>
        <end position="28"/>
    </location>
</feature>
<keyword evidence="6 7" id="KW-0472">Membrane</keyword>
<accession>A0ABZ0YVM4</accession>
<feature type="transmembrane region" description="Helical" evidence="7">
    <location>
        <begin position="34"/>
        <end position="56"/>
    </location>
</feature>
<evidence type="ECO:0000256" key="4">
    <source>
        <dbReference type="ARBA" id="ARBA00022692"/>
    </source>
</evidence>
<feature type="transmembrane region" description="Helical" evidence="7">
    <location>
        <begin position="155"/>
        <end position="177"/>
    </location>
</feature>
<proteinExistence type="inferred from homology"/>
<feature type="transmembrane region" description="Helical" evidence="7">
    <location>
        <begin position="302"/>
        <end position="325"/>
    </location>
</feature>
<dbReference type="SMART" id="SM00014">
    <property type="entry name" value="acidPPc"/>
    <property type="match status" value="1"/>
</dbReference>
<reference evidence="9 10" key="1">
    <citation type="submission" date="2023-11" db="EMBL/GenBank/DDBJ databases">
        <title>MicrobeMod: A computational toolkit for identifying prokaryotic methylation and restriction-modification with nanopore sequencing.</title>
        <authorList>
            <person name="Crits-Christoph A."/>
            <person name="Kang S.C."/>
            <person name="Lee H."/>
            <person name="Ostrov N."/>
        </authorList>
    </citation>
    <scope>NUCLEOTIDE SEQUENCE [LARGE SCALE GENOMIC DNA]</scope>
    <source>
        <strain evidence="9 10">ATCC BAA-805</strain>
    </source>
</reference>
<dbReference type="InterPro" id="IPR000326">
    <property type="entry name" value="PAP2/HPO"/>
</dbReference>
<feature type="transmembrane region" description="Helical" evidence="7">
    <location>
        <begin position="269"/>
        <end position="295"/>
    </location>
</feature>
<evidence type="ECO:0000313" key="10">
    <source>
        <dbReference type="Proteomes" id="UP001324794"/>
    </source>
</evidence>
<feature type="transmembrane region" description="Helical" evidence="7">
    <location>
        <begin position="345"/>
        <end position="363"/>
    </location>
</feature>
<evidence type="ECO:0000256" key="6">
    <source>
        <dbReference type="ARBA" id="ARBA00023136"/>
    </source>
</evidence>
<dbReference type="InterPro" id="IPR036938">
    <property type="entry name" value="PAP2/HPO_sf"/>
</dbReference>
<feature type="transmembrane region" description="Helical" evidence="7">
    <location>
        <begin position="100"/>
        <end position="121"/>
    </location>
</feature>
<keyword evidence="4 7" id="KW-0812">Transmembrane</keyword>
<dbReference type="Gene3D" id="1.20.144.10">
    <property type="entry name" value="Phosphatidic acid phosphatase type 2/haloperoxidase"/>
    <property type="match status" value="1"/>
</dbReference>
<keyword evidence="5 7" id="KW-1133">Transmembrane helix</keyword>
<dbReference type="InterPro" id="IPR025902">
    <property type="entry name" value="LssY-like-C_dom"/>
</dbReference>
<evidence type="ECO:0000256" key="1">
    <source>
        <dbReference type="ARBA" id="ARBA00004651"/>
    </source>
</evidence>
<dbReference type="SUPFAM" id="SSF48317">
    <property type="entry name" value="Acid phosphatase/Vanadium-dependent haloperoxidase"/>
    <property type="match status" value="1"/>
</dbReference>
<name>A0ABZ0YVM4_9GAMM</name>
<evidence type="ECO:0000256" key="2">
    <source>
        <dbReference type="ARBA" id="ARBA00010792"/>
    </source>
</evidence>
<feature type="transmembrane region" description="Helical" evidence="7">
    <location>
        <begin position="370"/>
        <end position="391"/>
    </location>
</feature>
<dbReference type="CDD" id="cd03392">
    <property type="entry name" value="PAP2_like_2"/>
    <property type="match status" value="1"/>
</dbReference>
<feature type="domain" description="Phosphatidic acid phosphatase type 2/haloperoxidase" evidence="8">
    <location>
        <begin position="303"/>
        <end position="412"/>
    </location>
</feature>
<dbReference type="InterPro" id="IPR032816">
    <property type="entry name" value="VTT_dom"/>
</dbReference>
<feature type="transmembrane region" description="Helical" evidence="7">
    <location>
        <begin position="427"/>
        <end position="445"/>
    </location>
</feature>